<organism evidence="10 11">
    <name type="scientific">Lates calcarifer</name>
    <name type="common">Barramundi</name>
    <name type="synonym">Holocentrus calcarifer</name>
    <dbReference type="NCBI Taxonomy" id="8187"/>
    <lineage>
        <taxon>Eukaryota</taxon>
        <taxon>Metazoa</taxon>
        <taxon>Chordata</taxon>
        <taxon>Craniata</taxon>
        <taxon>Vertebrata</taxon>
        <taxon>Euteleostomi</taxon>
        <taxon>Actinopterygii</taxon>
        <taxon>Neopterygii</taxon>
        <taxon>Teleostei</taxon>
        <taxon>Neoteleostei</taxon>
        <taxon>Acanthomorphata</taxon>
        <taxon>Carangaria</taxon>
        <taxon>Carangaria incertae sedis</taxon>
        <taxon>Centropomidae</taxon>
        <taxon>Lates</taxon>
    </lineage>
</organism>
<comment type="subunit">
    <text evidence="7">Component of the 19S proteasome regulatory particle complex. The 26S proteasome consists of a 20S core particle (CP) and two 19S regulatory subunits (RP). The regulatory particle is made of a lid composed of 9 subunits, a base containing 6 ATPases and few additional components including PSMD2. Interacts with RPGRIP1L. Interacts with CRY1 in a KDM8-dependent manner. Interacts (via C-terminus) with phosphatase UBLCP1 (via ubiquitin-like domain); the interaction recruits UBLCP1 to the 19S regulatory particle where it dephosphorylates 19S subunit PSMC2/RPT1 which impairs PSMC2 ATPase activity and disrupts 26S proteasome assembly.</text>
</comment>
<comment type="function">
    <text evidence="2">Binds to the intracellular domain of tumor necrosis factor type 1 receptor. The binding domain of TRAP1 and TRAP2 resides outside the death domain of TNFR1.</text>
</comment>
<feature type="region of interest" description="Disordered" evidence="8">
    <location>
        <begin position="272"/>
        <end position="300"/>
    </location>
</feature>
<feature type="compositionally biased region" description="Basic and acidic residues" evidence="8">
    <location>
        <begin position="272"/>
        <end position="294"/>
    </location>
</feature>
<keyword evidence="5" id="KW-0677">Repeat</keyword>
<dbReference type="Ensembl" id="ENSLCAT00010005567.1">
    <property type="protein sequence ID" value="ENSLCAP00010005432.1"/>
    <property type="gene ID" value="ENSLCAG00010002522.1"/>
</dbReference>
<dbReference type="AlphaFoldDB" id="A0A4W6BW38"/>
<name>A0A4W6BW38_LATCA</name>
<evidence type="ECO:0000256" key="3">
    <source>
        <dbReference type="ARBA" id="ARBA00005460"/>
    </source>
</evidence>
<reference evidence="10" key="2">
    <citation type="submission" date="2025-08" db="UniProtKB">
        <authorList>
            <consortium name="Ensembl"/>
        </authorList>
    </citation>
    <scope>IDENTIFICATION</scope>
</reference>
<dbReference type="GO" id="GO:0008540">
    <property type="term" value="C:proteasome regulatory particle, base subcomplex"/>
    <property type="evidence" value="ECO:0007669"/>
    <property type="project" value="TreeGrafter"/>
</dbReference>
<evidence type="ECO:0000256" key="4">
    <source>
        <dbReference type="ARBA" id="ARBA00014928"/>
    </source>
</evidence>
<sequence>PVGHHGTQTILNDPYAVCDRVWRQWLPGGLCSYEPGDKLLTDDGNKWLYKNKDHGMLSAAASLGMILLWDVDGGLTQIDKYLYSSEDYIKSGALLACGIVNSGVRNECDPALALLSDYVLHNSNVMRIGAIFGLGLAYAGSNREDVLSLLLPVMGDSKSSMEVVGVTALACGMIAVGSCNGDVTSTIVQTIMEKNEQELKDTYARWLPLGLGLNHLGKGEAIETTLAALQVVPEPFRSFANTLVDICAYAGSGNVLKVQQLLHICSEHYEAKEKEKEEDKDKKDKKDKDKKDTAADMGSHQVRTNLLPQLSTRITYLPTLHAVPLALALISVSNPRLNILDTLSKFSHDADPEVSHNSIFAMGMVGSGTNNARLAAMLRQLAQYHAKDPNNLFMVRLAQGLTHLGKGTLTLCPYHSDRQLMSQVAVAGLLTVLVSFLDVKNIILGKSHYILYGLVAAMQPRMLVTFDEELRPLPVSVRVGQAVDVVGQAGKPKAITGFQTHTTPVLLAHGERAELATEEYLPVTPILEGFVILRKNPNYET</sequence>
<evidence type="ECO:0000256" key="5">
    <source>
        <dbReference type="ARBA" id="ARBA00022737"/>
    </source>
</evidence>
<dbReference type="GeneTree" id="ENSGT00940000153386"/>
<comment type="function">
    <text evidence="1">Component of the 26S proteasome, a multiprotein complex involved in the ATP-dependent degradation of ubiquitinated proteins. This complex plays a key role in the maintenance of protein homeostasis by removing misfolded or damaged proteins, which could impair cellular functions, and by removing proteins whose functions are no longer required. Therefore, the proteasome participates in numerous cellular processes, including cell cycle progression, apoptosis, or DNA damage repair.</text>
</comment>
<feature type="domain" description="26S proteasome non-ATPase regulatory subunit RPN1 C-terminal" evidence="9">
    <location>
        <begin position="486"/>
        <end position="539"/>
    </location>
</feature>
<protein>
    <recommendedName>
        <fullName evidence="4">26S proteasome non-ATPase regulatory subunit 2</fullName>
    </recommendedName>
</protein>
<accession>A0A4W6BW38</accession>
<dbReference type="Pfam" id="PF01851">
    <property type="entry name" value="PC_rep"/>
    <property type="match status" value="2"/>
</dbReference>
<dbReference type="InterPro" id="IPR041433">
    <property type="entry name" value="RPN1_C"/>
</dbReference>
<dbReference type="Pfam" id="PF18051">
    <property type="entry name" value="RPN1_C"/>
    <property type="match status" value="1"/>
</dbReference>
<dbReference type="InterPro" id="IPR002015">
    <property type="entry name" value="Proteasome/cyclosome_rpt"/>
</dbReference>
<dbReference type="GO" id="GO:0043161">
    <property type="term" value="P:proteasome-mediated ubiquitin-dependent protein catabolic process"/>
    <property type="evidence" value="ECO:0007669"/>
    <property type="project" value="TreeGrafter"/>
</dbReference>
<evidence type="ECO:0000256" key="8">
    <source>
        <dbReference type="SAM" id="MobiDB-lite"/>
    </source>
</evidence>
<gene>
    <name evidence="10" type="primary">PSMD2</name>
    <name evidence="10" type="synonym">psmd2</name>
</gene>
<evidence type="ECO:0000313" key="10">
    <source>
        <dbReference type="Ensembl" id="ENSLCAP00010005432.1"/>
    </source>
</evidence>
<evidence type="ECO:0000259" key="9">
    <source>
        <dbReference type="Pfam" id="PF18051"/>
    </source>
</evidence>
<keyword evidence="11" id="KW-1185">Reference proteome</keyword>
<dbReference type="GO" id="GO:0034515">
    <property type="term" value="C:proteasome storage granule"/>
    <property type="evidence" value="ECO:0007669"/>
    <property type="project" value="TreeGrafter"/>
</dbReference>
<evidence type="ECO:0000313" key="11">
    <source>
        <dbReference type="Proteomes" id="UP000314980"/>
    </source>
</evidence>
<dbReference type="FunFam" id="1.25.10.10:FF:000026">
    <property type="entry name" value="26S proteasome non-ATPase regulatory subunit 2"/>
    <property type="match status" value="1"/>
</dbReference>
<dbReference type="Proteomes" id="UP000314980">
    <property type="component" value="Unassembled WGS sequence"/>
</dbReference>
<reference evidence="10" key="3">
    <citation type="submission" date="2025-09" db="UniProtKB">
        <authorList>
            <consortium name="Ensembl"/>
        </authorList>
    </citation>
    <scope>IDENTIFICATION</scope>
</reference>
<dbReference type="PANTHER" id="PTHR10943">
    <property type="entry name" value="26S PROTEASOME NON-ATPASE REGULATORY SUBUNIT"/>
    <property type="match status" value="1"/>
</dbReference>
<reference evidence="11" key="1">
    <citation type="submission" date="2015-09" db="EMBL/GenBank/DDBJ databases">
        <authorList>
            <person name="Sai Rama Sridatta P."/>
        </authorList>
    </citation>
    <scope>NUCLEOTIDE SEQUENCE [LARGE SCALE GENOMIC DNA]</scope>
</reference>
<dbReference type="PANTHER" id="PTHR10943:SF1">
    <property type="entry name" value="26S PROTEASOME NON-ATPASE REGULATORY SUBUNIT 2"/>
    <property type="match status" value="1"/>
</dbReference>
<proteinExistence type="inferred from homology"/>
<evidence type="ECO:0000256" key="6">
    <source>
        <dbReference type="ARBA" id="ARBA00022942"/>
    </source>
</evidence>
<dbReference type="GO" id="GO:0005634">
    <property type="term" value="C:nucleus"/>
    <property type="evidence" value="ECO:0007669"/>
    <property type="project" value="TreeGrafter"/>
</dbReference>
<dbReference type="SUPFAM" id="SSF48371">
    <property type="entry name" value="ARM repeat"/>
    <property type="match status" value="1"/>
</dbReference>
<dbReference type="Gene3D" id="1.25.10.10">
    <property type="entry name" value="Leucine-rich Repeat Variant"/>
    <property type="match status" value="1"/>
</dbReference>
<evidence type="ECO:0000256" key="2">
    <source>
        <dbReference type="ARBA" id="ARBA00004031"/>
    </source>
</evidence>
<evidence type="ECO:0000256" key="1">
    <source>
        <dbReference type="ARBA" id="ARBA00002362"/>
    </source>
</evidence>
<evidence type="ECO:0000256" key="7">
    <source>
        <dbReference type="ARBA" id="ARBA00046857"/>
    </source>
</evidence>
<comment type="similarity">
    <text evidence="3">Belongs to the proteasome subunit S2 family.</text>
</comment>
<dbReference type="InterPro" id="IPR016024">
    <property type="entry name" value="ARM-type_fold"/>
</dbReference>
<keyword evidence="6" id="KW-0647">Proteasome</keyword>
<dbReference type="InterPro" id="IPR011989">
    <property type="entry name" value="ARM-like"/>
</dbReference>